<dbReference type="InterPro" id="IPR001810">
    <property type="entry name" value="F-box_dom"/>
</dbReference>
<accession>A0A177WF04</accession>
<organism evidence="3 4">
    <name type="scientific">Batrachochytrium dendrobatidis (strain JEL423)</name>
    <dbReference type="NCBI Taxonomy" id="403673"/>
    <lineage>
        <taxon>Eukaryota</taxon>
        <taxon>Fungi</taxon>
        <taxon>Fungi incertae sedis</taxon>
        <taxon>Chytridiomycota</taxon>
        <taxon>Chytridiomycota incertae sedis</taxon>
        <taxon>Chytridiomycetes</taxon>
        <taxon>Rhizophydiales</taxon>
        <taxon>Rhizophydiales incertae sedis</taxon>
        <taxon>Batrachochytrium</taxon>
    </lineage>
</organism>
<reference evidence="3 4" key="1">
    <citation type="submission" date="2006-10" db="EMBL/GenBank/DDBJ databases">
        <title>The Genome Sequence of Batrachochytrium dendrobatidis JEL423.</title>
        <authorList>
            <consortium name="The Broad Institute Genome Sequencing Platform"/>
            <person name="Birren B."/>
            <person name="Lander E."/>
            <person name="Galagan J."/>
            <person name="Cuomo C."/>
            <person name="Devon K."/>
            <person name="Jaffe D."/>
            <person name="Butler J."/>
            <person name="Alvarez P."/>
            <person name="Gnerre S."/>
            <person name="Grabherr M."/>
            <person name="Kleber M."/>
            <person name="Mauceli E."/>
            <person name="Brockman W."/>
            <person name="Young S."/>
            <person name="LaButti K."/>
            <person name="Sykes S."/>
            <person name="DeCaprio D."/>
            <person name="Crawford M."/>
            <person name="Koehrsen M."/>
            <person name="Engels R."/>
            <person name="Montgomery P."/>
            <person name="Pearson M."/>
            <person name="Howarth C."/>
            <person name="Larson L."/>
            <person name="White J."/>
            <person name="O'Leary S."/>
            <person name="Kodira C."/>
            <person name="Zeng Q."/>
            <person name="Yandava C."/>
            <person name="Alvarado L."/>
            <person name="Longcore J."/>
            <person name="James T."/>
        </authorList>
    </citation>
    <scope>NUCLEOTIDE SEQUENCE [LARGE SCALE GENOMIC DNA]</scope>
    <source>
        <strain evidence="3 4">JEL423</strain>
    </source>
</reference>
<evidence type="ECO:0000259" key="1">
    <source>
        <dbReference type="PROSITE" id="PS50181"/>
    </source>
</evidence>
<dbReference type="PROSITE" id="PS50181">
    <property type="entry name" value="FBOX"/>
    <property type="match status" value="1"/>
</dbReference>
<proteinExistence type="predicted"/>
<dbReference type="EMBL" id="DS022301">
    <property type="protein sequence ID" value="OAJ37951.1"/>
    <property type="molecule type" value="Genomic_DNA"/>
</dbReference>
<dbReference type="InterPro" id="IPR036047">
    <property type="entry name" value="F-box-like_dom_sf"/>
</dbReference>
<dbReference type="STRING" id="403673.A0A177WF04"/>
<dbReference type="InterPro" id="IPR007474">
    <property type="entry name" value="ApaG_domain"/>
</dbReference>
<dbReference type="InterPro" id="IPR050718">
    <property type="entry name" value="ApaG-like"/>
</dbReference>
<dbReference type="Gene3D" id="1.20.1280.50">
    <property type="match status" value="1"/>
</dbReference>
<dbReference type="PANTHER" id="PTHR47191:SF2">
    <property type="entry name" value="OS05G0170800 PROTEIN"/>
    <property type="match status" value="1"/>
</dbReference>
<dbReference type="SMART" id="SM00256">
    <property type="entry name" value="FBOX"/>
    <property type="match status" value="1"/>
</dbReference>
<name>A0A177WF04_BATDL</name>
<evidence type="ECO:0000313" key="3">
    <source>
        <dbReference type="EMBL" id="OAJ37951.1"/>
    </source>
</evidence>
<dbReference type="VEuPathDB" id="FungiDB:BDEG_21920"/>
<gene>
    <name evidence="3" type="ORF">BDEG_21920</name>
</gene>
<dbReference type="AlphaFoldDB" id="A0A177WF04"/>
<evidence type="ECO:0000259" key="2">
    <source>
        <dbReference type="PROSITE" id="PS51087"/>
    </source>
</evidence>
<dbReference type="SUPFAM" id="SSF81383">
    <property type="entry name" value="F-box domain"/>
    <property type="match status" value="1"/>
</dbReference>
<dbReference type="Pfam" id="PF04379">
    <property type="entry name" value="DUF525"/>
    <property type="match status" value="1"/>
</dbReference>
<evidence type="ECO:0008006" key="5">
    <source>
        <dbReference type="Google" id="ProtNLM"/>
    </source>
</evidence>
<dbReference type="PANTHER" id="PTHR47191">
    <property type="entry name" value="OS05G0170800 PROTEIN"/>
    <property type="match status" value="1"/>
</dbReference>
<sequence length="438" mass="49773">MMGSAEKVNIIHTDLIRHYTRKKSSFRTHIHIQSLPPELLLLVFSFLQYIDVLSCAQTCWCWHAAASHSSIWLRQCKLYGIPLVTASNHVDSCYRSMFRTHFNEYAGFMDDYVRMSCICNRLKLVLVDCPLLLHSFEPPCHISVYKALLKDYLHISSVRQLILLYTMMGIQHQTAPALFGSIQVYQYSCDYRLSEPFLVNDPMGGAYLGFLSGTRSCNRVICMTESLSVYGRLLNICPEAEKYNYDLGEFVDYLDSYVTDIEQKRFLVHPQSGVSLFPEFGQNTFFNSPTEGVSVIVSTTSFGDLIDDVYKGFAYRIHISFDPDSSRFVQIQLQRRSWVFTFKSGHFELISGDGVVGTLPLFNADNRSTTYQSCSPELSNFNDVLIGMQGYFTMNGIDASGLATSFNVPISSFRLELPPSSETLYHRISQPLNFKADG</sequence>
<dbReference type="Proteomes" id="UP000077115">
    <property type="component" value="Unassembled WGS sequence"/>
</dbReference>
<dbReference type="Gene3D" id="2.60.40.1470">
    <property type="entry name" value="ApaG domain"/>
    <property type="match status" value="1"/>
</dbReference>
<feature type="domain" description="ApaG" evidence="2">
    <location>
        <begin position="287"/>
        <end position="422"/>
    </location>
</feature>
<reference evidence="3 4" key="2">
    <citation type="submission" date="2016-05" db="EMBL/GenBank/DDBJ databases">
        <title>Lineage-specific infection strategies underlie the spectrum of fungal disease in amphibians.</title>
        <authorList>
            <person name="Cuomo C.A."/>
            <person name="Farrer R.A."/>
            <person name="James T."/>
            <person name="Longcore J."/>
            <person name="Birren B."/>
        </authorList>
    </citation>
    <scope>NUCLEOTIDE SEQUENCE [LARGE SCALE GENOMIC DNA]</scope>
    <source>
        <strain evidence="3 4">JEL423</strain>
    </source>
</reference>
<dbReference type="PROSITE" id="PS51087">
    <property type="entry name" value="APAG"/>
    <property type="match status" value="1"/>
</dbReference>
<feature type="domain" description="F-box" evidence="1">
    <location>
        <begin position="29"/>
        <end position="75"/>
    </location>
</feature>
<dbReference type="Pfam" id="PF12937">
    <property type="entry name" value="F-box-like"/>
    <property type="match status" value="1"/>
</dbReference>
<evidence type="ECO:0000313" key="4">
    <source>
        <dbReference type="Proteomes" id="UP000077115"/>
    </source>
</evidence>
<dbReference type="SUPFAM" id="SSF110069">
    <property type="entry name" value="ApaG-like"/>
    <property type="match status" value="1"/>
</dbReference>
<protein>
    <recommendedName>
        <fullName evidence="5">F-box domain-containing protein</fullName>
    </recommendedName>
</protein>
<dbReference type="InterPro" id="IPR036767">
    <property type="entry name" value="ApaG_sf"/>
</dbReference>